<organism evidence="2 3">
    <name type="scientific">Vibrio sinaloensis DSM 21326</name>
    <dbReference type="NCBI Taxonomy" id="945550"/>
    <lineage>
        <taxon>Bacteria</taxon>
        <taxon>Pseudomonadati</taxon>
        <taxon>Pseudomonadota</taxon>
        <taxon>Gammaproteobacteria</taxon>
        <taxon>Vibrionales</taxon>
        <taxon>Vibrionaceae</taxon>
        <taxon>Vibrio</taxon>
        <taxon>Vibrio oreintalis group</taxon>
    </lineage>
</organism>
<evidence type="ECO:0000256" key="1">
    <source>
        <dbReference type="SAM" id="Phobius"/>
    </source>
</evidence>
<keyword evidence="1" id="KW-0812">Transmembrane</keyword>
<comment type="caution">
    <text evidence="2">The sequence shown here is derived from an EMBL/GenBank/DDBJ whole genome shotgun (WGS) entry which is preliminary data.</text>
</comment>
<dbReference type="Proteomes" id="UP000006228">
    <property type="component" value="Unassembled WGS sequence"/>
</dbReference>
<dbReference type="RefSeq" id="WP_008072852.1">
    <property type="nucleotide sequence ID" value="NZ_AEVT01000006.1"/>
</dbReference>
<evidence type="ECO:0000313" key="3">
    <source>
        <dbReference type="Proteomes" id="UP000006228"/>
    </source>
</evidence>
<keyword evidence="1" id="KW-1133">Transmembrane helix</keyword>
<protein>
    <recommendedName>
        <fullName evidence="4">DUF2850 domain-containing protein</fullName>
    </recommendedName>
</protein>
<evidence type="ECO:0000313" key="2">
    <source>
        <dbReference type="EMBL" id="EGA72149.1"/>
    </source>
</evidence>
<dbReference type="AlphaFoldDB" id="E8M1G9"/>
<dbReference type="OrthoDB" id="5904443at2"/>
<reference evidence="2 3" key="1">
    <citation type="journal article" date="2012" name="Int. J. Syst. Evol. Microbiol.">
        <title>Vibrio caribbeanicus sp. nov., isolated from the marine sponge Scleritoderma cyanea.</title>
        <authorList>
            <person name="Hoffmann M."/>
            <person name="Monday S.R."/>
            <person name="Allard M.W."/>
            <person name="Strain E.A."/>
            <person name="Whittaker P."/>
            <person name="Naum M."/>
            <person name="McCarthy P.J."/>
            <person name="Lopez J.V."/>
            <person name="Fischer M."/>
            <person name="Brown E.W."/>
        </authorList>
    </citation>
    <scope>NUCLEOTIDE SEQUENCE [LARGE SCALE GENOMIC DNA]</scope>
    <source>
        <strain evidence="3">DSMZ 21326</strain>
    </source>
</reference>
<proteinExistence type="predicted"/>
<accession>E8M1G9</accession>
<gene>
    <name evidence="2" type="ORF">VISI1226_05074</name>
</gene>
<dbReference type="GeneID" id="95567516"/>
<keyword evidence="1" id="KW-0472">Membrane</keyword>
<dbReference type="Pfam" id="PF11012">
    <property type="entry name" value="DUF2850"/>
    <property type="match status" value="1"/>
</dbReference>
<dbReference type="EMBL" id="AEVT01000006">
    <property type="protein sequence ID" value="EGA72149.1"/>
    <property type="molecule type" value="Genomic_DNA"/>
</dbReference>
<dbReference type="InterPro" id="IPR021271">
    <property type="entry name" value="DUF2850"/>
</dbReference>
<evidence type="ECO:0008006" key="4">
    <source>
        <dbReference type="Google" id="ProtNLM"/>
    </source>
</evidence>
<name>E8M1G9_PHOS4</name>
<feature type="transmembrane region" description="Helical" evidence="1">
    <location>
        <begin position="6"/>
        <end position="28"/>
    </location>
</feature>
<sequence>MNQFNVVKFVFIAIFFSLALGFSSLIYFSYQDYVDPKHVHGTWVEIGTPPYNTETLTFNESGVFRNHRLITTNFEFDGEKIYVTTGSGRAIYQIAGTFNSPQLRRLEPTIPVQRFIKEGYEDTVDMEGGGGAKQRRAALTEHFGNK</sequence>
<dbReference type="eggNOG" id="ENOG5031N6J">
    <property type="taxonomic scope" value="Bacteria"/>
</dbReference>